<evidence type="ECO:0000313" key="1">
    <source>
        <dbReference type="EMBL" id="AMN31112.1"/>
    </source>
</evidence>
<dbReference type="OrthoDB" id="2667318at2"/>
<dbReference type="Proteomes" id="UP000070260">
    <property type="component" value="Plasmid pJFP838A"/>
</dbReference>
<dbReference type="AlphaFoldDB" id="A0A140GRF3"/>
<geneLocation type="plasmid" evidence="1 2">
    <name>pJFP838A</name>
</geneLocation>
<evidence type="ECO:0000313" key="2">
    <source>
        <dbReference type="Proteomes" id="UP000070260"/>
    </source>
</evidence>
<proteinExistence type="predicted"/>
<dbReference type="PATRIC" id="fig|1502.177.peg.3404"/>
<keyword evidence="1" id="KW-0614">Plasmid</keyword>
<organism evidence="1 2">
    <name type="scientific">Clostridium perfringens</name>
    <dbReference type="NCBI Taxonomy" id="1502"/>
    <lineage>
        <taxon>Bacteria</taxon>
        <taxon>Bacillati</taxon>
        <taxon>Bacillota</taxon>
        <taxon>Clostridia</taxon>
        <taxon>Eubacteriales</taxon>
        <taxon>Clostridiaceae</taxon>
        <taxon>Clostridium</taxon>
    </lineage>
</organism>
<dbReference type="EMBL" id="CP013615">
    <property type="protein sequence ID" value="AMN31112.1"/>
    <property type="molecule type" value="Genomic_DNA"/>
</dbReference>
<sequence length="368" mass="43468">MAWYYGKYTCGHEGRVNIIGKVKDREWKKEKSFNKLCPKCQEEAFKENVKVNNLKAKEETLERNLIDLKGTEKQVEWGITLRVGLIKNFEEMFNELEECSESDLKGVREKGQEIIENCFGRKDVDSGKATLENLYKIYDYIIDNISQAKFFIDYRDSSISSICKEVRKLVFLSEEEEQSIKDEINRFNNSILSPENITHEGLVSLDYKDNLIKISYDKISNHLKELLREFNITWEYKHSAFTRYITNCNGHISDRLAEVGIKLLEDGYQISVIDEEVLKKIKTNNYEPECKRWILVYNDNLAIKWFEYNKSLYNKARAICKGTKWDYDNKYVIVPVTNYREVEKFSNDYGFKYSEEAIKLIENTKINE</sequence>
<name>A0A140GRF3_CLOPF</name>
<dbReference type="RefSeq" id="WP_061429710.1">
    <property type="nucleotide sequence ID" value="NZ_CATNZX010000001.1"/>
</dbReference>
<accession>A0A140GRF3</accession>
<reference evidence="1 2" key="1">
    <citation type="journal article" date="2016" name="PLoS ONE">
        <title>Plasmid Characterization and Chromosome Analysis of Two netF+ Clostridium perfringens Isolates Associated with Foal and Canine Necrotizing Enteritis.</title>
        <authorList>
            <person name="Mehdizadeh Gohari I."/>
            <person name="Kropinski A.M."/>
            <person name="Weese S.J."/>
            <person name="Parreira V.R."/>
            <person name="Whitehead A.E."/>
            <person name="Boerlin P."/>
            <person name="Prescott J.F."/>
        </authorList>
    </citation>
    <scope>NUCLEOTIDE SEQUENCE [LARGE SCALE GENOMIC DNA]</scope>
    <source>
        <strain evidence="1 2">JP838</strain>
        <plasmid evidence="2">Plasmid pJFP838A</plasmid>
    </source>
</reference>
<gene>
    <name evidence="1" type="ORF">JFP838_pA0196</name>
</gene>
<protein>
    <submittedName>
        <fullName evidence="1">Uncharacterized protein</fullName>
    </submittedName>
</protein>